<proteinExistence type="predicted"/>
<dbReference type="OrthoDB" id="2120038at2759"/>
<protein>
    <submittedName>
        <fullName evidence="2">Uncharacterized protein</fullName>
    </submittedName>
</protein>
<dbReference type="InterPro" id="IPR034444">
    <property type="entry name" value="Nuo17.8"/>
</dbReference>
<name>A0A7C8IEE2_9PLEO</name>
<feature type="region of interest" description="Disordered" evidence="1">
    <location>
        <begin position="161"/>
        <end position="191"/>
    </location>
</feature>
<dbReference type="GO" id="GO:0005739">
    <property type="term" value="C:mitochondrion"/>
    <property type="evidence" value="ECO:0007669"/>
    <property type="project" value="InterPro"/>
</dbReference>
<keyword evidence="3" id="KW-1185">Reference proteome</keyword>
<organism evidence="2 3">
    <name type="scientific">Massariosphaeria phaeospora</name>
    <dbReference type="NCBI Taxonomy" id="100035"/>
    <lineage>
        <taxon>Eukaryota</taxon>
        <taxon>Fungi</taxon>
        <taxon>Dikarya</taxon>
        <taxon>Ascomycota</taxon>
        <taxon>Pezizomycotina</taxon>
        <taxon>Dothideomycetes</taxon>
        <taxon>Pleosporomycetidae</taxon>
        <taxon>Pleosporales</taxon>
        <taxon>Pleosporales incertae sedis</taxon>
        <taxon>Massariosphaeria</taxon>
    </lineage>
</organism>
<dbReference type="Proteomes" id="UP000481861">
    <property type="component" value="Unassembled WGS sequence"/>
</dbReference>
<gene>
    <name evidence="2" type="ORF">BDV95DRAFT_626492</name>
</gene>
<feature type="region of interest" description="Disordered" evidence="1">
    <location>
        <begin position="1"/>
        <end position="40"/>
    </location>
</feature>
<evidence type="ECO:0000313" key="2">
    <source>
        <dbReference type="EMBL" id="KAF2874892.1"/>
    </source>
</evidence>
<dbReference type="PANTHER" id="PTHR42100:SF1">
    <property type="entry name" value="OXIDOREDUCTASE 178 KDA SUBUNIT, PUTATIVE (AFU_ORTHOLOGUE AFUA_8G04320)-RELATED"/>
    <property type="match status" value="1"/>
</dbReference>
<sequence length="191" mass="22125">MQAFRRTALSAARQGRTPLTRQSRRYAHDEHAHGHSSGPVNESMGSGFWITLGVFPTGYALYWLSRQDPDSPSIITRIIDRYTEEQEKLIYRNDVHVKMIEQAGQDRVLFNNTKPDGHFEMRFPEMMNVGSPYNVVAGQQVNMDKVIAKFKKEAYEDNERKLEALRNNQIKSEQPFERYTGGRHPPRPNED</sequence>
<comment type="caution">
    <text evidence="2">The sequence shown here is derived from an EMBL/GenBank/DDBJ whole genome shotgun (WGS) entry which is preliminary data.</text>
</comment>
<dbReference type="PANTHER" id="PTHR42100">
    <property type="entry name" value="OXIDOREDUCTASE 178 KDA SUBUNIT, PUTATIVE (AFU_ORTHOLOGUE AFUA_8G04320)-RELATED"/>
    <property type="match status" value="1"/>
</dbReference>
<accession>A0A7C8IEE2</accession>
<evidence type="ECO:0000313" key="3">
    <source>
        <dbReference type="Proteomes" id="UP000481861"/>
    </source>
</evidence>
<dbReference type="AlphaFoldDB" id="A0A7C8IEE2"/>
<evidence type="ECO:0000256" key="1">
    <source>
        <dbReference type="SAM" id="MobiDB-lite"/>
    </source>
</evidence>
<reference evidence="2 3" key="1">
    <citation type="submission" date="2020-01" db="EMBL/GenBank/DDBJ databases">
        <authorList>
            <consortium name="DOE Joint Genome Institute"/>
            <person name="Haridas S."/>
            <person name="Albert R."/>
            <person name="Binder M."/>
            <person name="Bloem J."/>
            <person name="Labutti K."/>
            <person name="Salamov A."/>
            <person name="Andreopoulos B."/>
            <person name="Baker S.E."/>
            <person name="Barry K."/>
            <person name="Bills G."/>
            <person name="Bluhm B.H."/>
            <person name="Cannon C."/>
            <person name="Castanera R."/>
            <person name="Culley D.E."/>
            <person name="Daum C."/>
            <person name="Ezra D."/>
            <person name="Gonzalez J.B."/>
            <person name="Henrissat B."/>
            <person name="Kuo A."/>
            <person name="Liang C."/>
            <person name="Lipzen A."/>
            <person name="Lutzoni F."/>
            <person name="Magnuson J."/>
            <person name="Mondo S."/>
            <person name="Nolan M."/>
            <person name="Ohm R."/>
            <person name="Pangilinan J."/>
            <person name="Park H.-J.H."/>
            <person name="Ramirez L."/>
            <person name="Alfaro M."/>
            <person name="Sun H."/>
            <person name="Tritt A."/>
            <person name="Yoshinaga Y."/>
            <person name="Zwiers L.-H.L."/>
            <person name="Turgeon B.G."/>
            <person name="Goodwin S.B."/>
            <person name="Spatafora J.W."/>
            <person name="Crous P.W."/>
            <person name="Grigoriev I.V."/>
        </authorList>
    </citation>
    <scope>NUCLEOTIDE SEQUENCE [LARGE SCALE GENOMIC DNA]</scope>
    <source>
        <strain evidence="2 3">CBS 611.86</strain>
    </source>
</reference>
<dbReference type="EMBL" id="JAADJZ010000005">
    <property type="protein sequence ID" value="KAF2874892.1"/>
    <property type="molecule type" value="Genomic_DNA"/>
</dbReference>